<feature type="region of interest" description="Disordered" evidence="1">
    <location>
        <begin position="80"/>
        <end position="111"/>
    </location>
</feature>
<feature type="compositionally biased region" description="Polar residues" evidence="1">
    <location>
        <begin position="44"/>
        <end position="57"/>
    </location>
</feature>
<feature type="domain" description="THO1-MOS11 C-terminal" evidence="2">
    <location>
        <begin position="65"/>
        <end position="95"/>
    </location>
</feature>
<feature type="compositionally biased region" description="Polar residues" evidence="1">
    <location>
        <begin position="1"/>
        <end position="14"/>
    </location>
</feature>
<evidence type="ECO:0000256" key="1">
    <source>
        <dbReference type="SAM" id="MobiDB-lite"/>
    </source>
</evidence>
<evidence type="ECO:0000313" key="3">
    <source>
        <dbReference type="EMBL" id="MBX01434.1"/>
    </source>
</evidence>
<name>A0A2P2K6S6_RHIMU</name>
<proteinExistence type="predicted"/>
<dbReference type="GO" id="GO:0016973">
    <property type="term" value="P:poly(A)+ mRNA export from nucleus"/>
    <property type="evidence" value="ECO:0007669"/>
    <property type="project" value="InterPro"/>
</dbReference>
<feature type="region of interest" description="Disordered" evidence="1">
    <location>
        <begin position="130"/>
        <end position="194"/>
    </location>
</feature>
<dbReference type="InterPro" id="IPR044209">
    <property type="entry name" value="MOS11"/>
</dbReference>
<dbReference type="Pfam" id="PF18592">
    <property type="entry name" value="Tho1_MOS11_C"/>
    <property type="match status" value="2"/>
</dbReference>
<feature type="compositionally biased region" description="Basic and acidic residues" evidence="1">
    <location>
        <begin position="83"/>
        <end position="93"/>
    </location>
</feature>
<dbReference type="PANTHER" id="PTHR47701">
    <property type="entry name" value="PROTEIN MODIFIER OF SNC1 11"/>
    <property type="match status" value="1"/>
</dbReference>
<dbReference type="AlphaFoldDB" id="A0A2P2K6S6"/>
<dbReference type="PANTHER" id="PTHR47701:SF2">
    <property type="entry name" value="PROTEIN MODIFIER OF SNC1 11"/>
    <property type="match status" value="1"/>
</dbReference>
<protein>
    <recommendedName>
        <fullName evidence="2">THO1-MOS11 C-terminal domain-containing protein</fullName>
    </recommendedName>
</protein>
<reference evidence="3" key="1">
    <citation type="submission" date="2018-02" db="EMBL/GenBank/DDBJ databases">
        <title>Rhizophora mucronata_Transcriptome.</title>
        <authorList>
            <person name="Meera S.P."/>
            <person name="Sreeshan A."/>
            <person name="Augustine A."/>
        </authorList>
    </citation>
    <scope>NUCLEOTIDE SEQUENCE</scope>
    <source>
        <tissue evidence="3">Leaf</tissue>
    </source>
</reference>
<dbReference type="EMBL" id="GGEC01020950">
    <property type="protein sequence ID" value="MBX01434.1"/>
    <property type="molecule type" value="Transcribed_RNA"/>
</dbReference>
<dbReference type="GO" id="GO:0005634">
    <property type="term" value="C:nucleus"/>
    <property type="evidence" value="ECO:0007669"/>
    <property type="project" value="TreeGrafter"/>
</dbReference>
<evidence type="ECO:0000259" key="2">
    <source>
        <dbReference type="Pfam" id="PF18592"/>
    </source>
</evidence>
<feature type="region of interest" description="Disordered" evidence="1">
    <location>
        <begin position="1"/>
        <end position="68"/>
    </location>
</feature>
<feature type="compositionally biased region" description="Basic and acidic residues" evidence="1">
    <location>
        <begin position="32"/>
        <end position="42"/>
    </location>
</feature>
<feature type="compositionally biased region" description="Polar residues" evidence="1">
    <location>
        <begin position="165"/>
        <end position="176"/>
    </location>
</feature>
<organism evidence="3">
    <name type="scientific">Rhizophora mucronata</name>
    <name type="common">Asiatic mangrove</name>
    <dbReference type="NCBI Taxonomy" id="61149"/>
    <lineage>
        <taxon>Eukaryota</taxon>
        <taxon>Viridiplantae</taxon>
        <taxon>Streptophyta</taxon>
        <taxon>Embryophyta</taxon>
        <taxon>Tracheophyta</taxon>
        <taxon>Spermatophyta</taxon>
        <taxon>Magnoliopsida</taxon>
        <taxon>eudicotyledons</taxon>
        <taxon>Gunneridae</taxon>
        <taxon>Pentapetalae</taxon>
        <taxon>rosids</taxon>
        <taxon>fabids</taxon>
        <taxon>Malpighiales</taxon>
        <taxon>Rhizophoraceae</taxon>
        <taxon>Rhizophora</taxon>
    </lineage>
</organism>
<sequence length="194" mass="20930">MEKNPNKNLDTAVSASDKPDRVMESTSTTADTGKDRPKKDVEDSNSSKVTAVGSLTGNGAPVSDTEKKIRRAERFGITVQLSEEEKRNTRAERFGTGSSLHGSDTLKKSEDLKRKARAERFGLPVQPVAVDEETKKKARLERFASATKPDGQEEEKRKARAARFSQPTPSSLSLNGKGNIEPKAAIMGKAGGGS</sequence>
<accession>A0A2P2K6S6</accession>
<feature type="domain" description="THO1-MOS11 C-terminal" evidence="2">
    <location>
        <begin position="113"/>
        <end position="143"/>
    </location>
</feature>
<dbReference type="InterPro" id="IPR040746">
    <property type="entry name" value="THO1_MOS11_C"/>
</dbReference>